<dbReference type="AlphaFoldDB" id="A0A067SQL1"/>
<dbReference type="OrthoDB" id="3067294at2759"/>
<dbReference type="STRING" id="685588.A0A067SQL1"/>
<feature type="compositionally biased region" description="Low complexity" evidence="1">
    <location>
        <begin position="141"/>
        <end position="182"/>
    </location>
</feature>
<dbReference type="EMBL" id="KL142399">
    <property type="protein sequence ID" value="KDR69934.1"/>
    <property type="molecule type" value="Genomic_DNA"/>
</dbReference>
<evidence type="ECO:0000256" key="2">
    <source>
        <dbReference type="SAM" id="Phobius"/>
    </source>
</evidence>
<keyword evidence="2" id="KW-1133">Transmembrane helix</keyword>
<evidence type="ECO:0000313" key="4">
    <source>
        <dbReference type="Proteomes" id="UP000027222"/>
    </source>
</evidence>
<gene>
    <name evidence="3" type="ORF">GALMADRAFT_230300</name>
</gene>
<reference evidence="4" key="1">
    <citation type="journal article" date="2014" name="Proc. Natl. Acad. Sci. U.S.A.">
        <title>Extensive sampling of basidiomycete genomes demonstrates inadequacy of the white-rot/brown-rot paradigm for wood decay fungi.</title>
        <authorList>
            <person name="Riley R."/>
            <person name="Salamov A.A."/>
            <person name="Brown D.W."/>
            <person name="Nagy L.G."/>
            <person name="Floudas D."/>
            <person name="Held B.W."/>
            <person name="Levasseur A."/>
            <person name="Lombard V."/>
            <person name="Morin E."/>
            <person name="Otillar R."/>
            <person name="Lindquist E.A."/>
            <person name="Sun H."/>
            <person name="LaButti K.M."/>
            <person name="Schmutz J."/>
            <person name="Jabbour D."/>
            <person name="Luo H."/>
            <person name="Baker S.E."/>
            <person name="Pisabarro A.G."/>
            <person name="Walton J.D."/>
            <person name="Blanchette R.A."/>
            <person name="Henrissat B."/>
            <person name="Martin F."/>
            <person name="Cullen D."/>
            <person name="Hibbett D.S."/>
            <person name="Grigoriev I.V."/>
        </authorList>
    </citation>
    <scope>NUCLEOTIDE SEQUENCE [LARGE SCALE GENOMIC DNA]</scope>
    <source>
        <strain evidence="4">CBS 339.88</strain>
    </source>
</reference>
<keyword evidence="2" id="KW-0812">Transmembrane</keyword>
<evidence type="ECO:0000256" key="1">
    <source>
        <dbReference type="SAM" id="MobiDB-lite"/>
    </source>
</evidence>
<organism evidence="3 4">
    <name type="scientific">Galerina marginata (strain CBS 339.88)</name>
    <dbReference type="NCBI Taxonomy" id="685588"/>
    <lineage>
        <taxon>Eukaryota</taxon>
        <taxon>Fungi</taxon>
        <taxon>Dikarya</taxon>
        <taxon>Basidiomycota</taxon>
        <taxon>Agaricomycotina</taxon>
        <taxon>Agaricomycetes</taxon>
        <taxon>Agaricomycetidae</taxon>
        <taxon>Agaricales</taxon>
        <taxon>Agaricineae</taxon>
        <taxon>Strophariaceae</taxon>
        <taxon>Galerina</taxon>
    </lineage>
</organism>
<feature type="compositionally biased region" description="Low complexity" evidence="1">
    <location>
        <begin position="386"/>
        <end position="399"/>
    </location>
</feature>
<dbReference type="Proteomes" id="UP000027222">
    <property type="component" value="Unassembled WGS sequence"/>
</dbReference>
<dbReference type="Gene3D" id="2.60.120.260">
    <property type="entry name" value="Galactose-binding domain-like"/>
    <property type="match status" value="1"/>
</dbReference>
<feature type="compositionally biased region" description="Polar residues" evidence="1">
    <location>
        <begin position="346"/>
        <end position="360"/>
    </location>
</feature>
<evidence type="ECO:0000313" key="3">
    <source>
        <dbReference type="EMBL" id="KDR69934.1"/>
    </source>
</evidence>
<feature type="compositionally biased region" description="Low complexity" evidence="1">
    <location>
        <begin position="201"/>
        <end position="226"/>
    </location>
</feature>
<keyword evidence="2" id="KW-0472">Membrane</keyword>
<sequence length="399" mass="41619">MAILKLDDRDSSIVYLSRWHHGGVKAEFDKTTTYNGDPGSTAKLTFDGTSVAVFGTISPKKSDSIAPISSYSIDGAAPVEFKAAQTPDTQYSQQFFQSPTLPAGQHTLIITNKLHSDPTFLDFFLVDGNTIAPTPPPPQPTSASSSTTSSGASSSSSSLSNSSASSFQTTPPLGGSSQTTPPAASPFPTPAVIPVVPTQPSPATAPAGADGTPSSSSGGSPGGSDSNIGATKNSAAGAIAGGVVGAIIALALLALVAVYCRRRTRRRRRFGGFRRDDSFWRPMASEMTATTTTATSTPWPPPIPPARPIFPPPEITPPAPPPPPPSSFVQNPIYTTGVYDSEDSDPQTNPARASANTFASSFYVDDRAPQTEGYPSRSYMPPSQAMNMNNNPPNVYYAQ</sequence>
<dbReference type="HOGENOM" id="CLU_674629_0_0_1"/>
<keyword evidence="4" id="KW-1185">Reference proteome</keyword>
<protein>
    <submittedName>
        <fullName evidence="3">Uncharacterized protein</fullName>
    </submittedName>
</protein>
<feature type="compositionally biased region" description="Pro residues" evidence="1">
    <location>
        <begin position="311"/>
        <end position="326"/>
    </location>
</feature>
<feature type="region of interest" description="Disordered" evidence="1">
    <location>
        <begin position="311"/>
        <end position="399"/>
    </location>
</feature>
<feature type="region of interest" description="Disordered" evidence="1">
    <location>
        <begin position="131"/>
        <end position="228"/>
    </location>
</feature>
<accession>A0A067SQL1</accession>
<proteinExistence type="predicted"/>
<name>A0A067SQL1_GALM3</name>
<feature type="transmembrane region" description="Helical" evidence="2">
    <location>
        <begin position="235"/>
        <end position="260"/>
    </location>
</feature>